<evidence type="ECO:0000313" key="1">
    <source>
        <dbReference type="EMBL" id="CAD8138623.1"/>
    </source>
</evidence>
<accession>A0A8S1SEL4</accession>
<dbReference type="AlphaFoldDB" id="A0A8S1SEL4"/>
<reference evidence="1" key="1">
    <citation type="submission" date="2021-01" db="EMBL/GenBank/DDBJ databases">
        <authorList>
            <consortium name="Genoscope - CEA"/>
            <person name="William W."/>
        </authorList>
    </citation>
    <scope>NUCLEOTIDE SEQUENCE</scope>
</reference>
<proteinExistence type="predicted"/>
<evidence type="ECO:0000313" key="2">
    <source>
        <dbReference type="Proteomes" id="UP000683925"/>
    </source>
</evidence>
<name>A0A8S1SEL4_PAROT</name>
<sequence>MCLLFQIIPSILGLTIFILLKRQRLNNKVAIPVSCIIYKATQDHLFVPHSKLLTVSITSYQNCA</sequence>
<dbReference type="Proteomes" id="UP000683925">
    <property type="component" value="Unassembled WGS sequence"/>
</dbReference>
<organism evidence="1 2">
    <name type="scientific">Paramecium octaurelia</name>
    <dbReference type="NCBI Taxonomy" id="43137"/>
    <lineage>
        <taxon>Eukaryota</taxon>
        <taxon>Sar</taxon>
        <taxon>Alveolata</taxon>
        <taxon>Ciliophora</taxon>
        <taxon>Intramacronucleata</taxon>
        <taxon>Oligohymenophorea</taxon>
        <taxon>Peniculida</taxon>
        <taxon>Parameciidae</taxon>
        <taxon>Paramecium</taxon>
    </lineage>
</organism>
<protein>
    <submittedName>
        <fullName evidence="1">Uncharacterized protein</fullName>
    </submittedName>
</protein>
<gene>
    <name evidence="1" type="ORF">POCTA_138.1.T0090474</name>
</gene>
<dbReference type="EMBL" id="CAJJDP010000008">
    <property type="protein sequence ID" value="CAD8138623.1"/>
    <property type="molecule type" value="Genomic_DNA"/>
</dbReference>
<comment type="caution">
    <text evidence="1">The sequence shown here is derived from an EMBL/GenBank/DDBJ whole genome shotgun (WGS) entry which is preliminary data.</text>
</comment>
<keyword evidence="2" id="KW-1185">Reference proteome</keyword>